<dbReference type="InterPro" id="IPR000182">
    <property type="entry name" value="GNAT_dom"/>
</dbReference>
<sequence length="187" mass="19629">MPRSPALSSAPPVAVTTLLPLRLVDPGAVEALLDAAFGPDRHGRTAYRLRSGVDWLPAQSFAAVREGRLLGSVQCWPVALFGDDRTATPLTLLGPVAVDPAHQAGGLGKRLTRAAIHAIVDGHAPPPVLIGDPGYYGRFGFVAEPTQGWDLPGPFERHRLLVLPLPGTTLPPRGTIGPAFASPPDLP</sequence>
<dbReference type="EC" id="2.3.-.-" evidence="2"/>
<dbReference type="CDD" id="cd04301">
    <property type="entry name" value="NAT_SF"/>
    <property type="match status" value="1"/>
</dbReference>
<dbReference type="GO" id="GO:0016746">
    <property type="term" value="F:acyltransferase activity"/>
    <property type="evidence" value="ECO:0007669"/>
    <property type="project" value="UniProtKB-KW"/>
</dbReference>
<gene>
    <name evidence="2" type="ORF">ACFSGX_04045</name>
</gene>
<dbReference type="Proteomes" id="UP001597400">
    <property type="component" value="Unassembled WGS sequence"/>
</dbReference>
<accession>A0ABW4TVG2</accession>
<evidence type="ECO:0000259" key="1">
    <source>
        <dbReference type="PROSITE" id="PS51186"/>
    </source>
</evidence>
<evidence type="ECO:0000313" key="3">
    <source>
        <dbReference type="Proteomes" id="UP001597400"/>
    </source>
</evidence>
<dbReference type="SUPFAM" id="SSF55729">
    <property type="entry name" value="Acyl-CoA N-acyltransferases (Nat)"/>
    <property type="match status" value="1"/>
</dbReference>
<organism evidence="2 3">
    <name type="scientific">Sphingomonas arantia</name>
    <dbReference type="NCBI Taxonomy" id="1460676"/>
    <lineage>
        <taxon>Bacteria</taxon>
        <taxon>Pseudomonadati</taxon>
        <taxon>Pseudomonadota</taxon>
        <taxon>Alphaproteobacteria</taxon>
        <taxon>Sphingomonadales</taxon>
        <taxon>Sphingomonadaceae</taxon>
        <taxon>Sphingomonas</taxon>
    </lineage>
</organism>
<protein>
    <submittedName>
        <fullName evidence="2">GNAT family N-acetyltransferase</fullName>
        <ecNumber evidence="2">2.3.-.-</ecNumber>
    </submittedName>
</protein>
<feature type="domain" description="N-acetyltransferase" evidence="1">
    <location>
        <begin position="16"/>
        <end position="166"/>
    </location>
</feature>
<comment type="caution">
    <text evidence="2">The sequence shown here is derived from an EMBL/GenBank/DDBJ whole genome shotgun (WGS) entry which is preliminary data.</text>
</comment>
<evidence type="ECO:0000313" key="2">
    <source>
        <dbReference type="EMBL" id="MFD1949941.1"/>
    </source>
</evidence>
<dbReference type="EMBL" id="JBHUGS010000001">
    <property type="protein sequence ID" value="MFD1949941.1"/>
    <property type="molecule type" value="Genomic_DNA"/>
</dbReference>
<dbReference type="Pfam" id="PF00583">
    <property type="entry name" value="Acetyltransf_1"/>
    <property type="match status" value="1"/>
</dbReference>
<dbReference type="PROSITE" id="PS51186">
    <property type="entry name" value="GNAT"/>
    <property type="match status" value="1"/>
</dbReference>
<dbReference type="InterPro" id="IPR016181">
    <property type="entry name" value="Acyl_CoA_acyltransferase"/>
</dbReference>
<dbReference type="RefSeq" id="WP_380927667.1">
    <property type="nucleotide sequence ID" value="NZ_JBHUGS010000001.1"/>
</dbReference>
<keyword evidence="3" id="KW-1185">Reference proteome</keyword>
<proteinExistence type="predicted"/>
<keyword evidence="2" id="KW-0012">Acyltransferase</keyword>
<keyword evidence="2" id="KW-0808">Transferase</keyword>
<reference evidence="3" key="1">
    <citation type="journal article" date="2019" name="Int. J. Syst. Evol. Microbiol.">
        <title>The Global Catalogue of Microorganisms (GCM) 10K type strain sequencing project: providing services to taxonomists for standard genome sequencing and annotation.</title>
        <authorList>
            <consortium name="The Broad Institute Genomics Platform"/>
            <consortium name="The Broad Institute Genome Sequencing Center for Infectious Disease"/>
            <person name="Wu L."/>
            <person name="Ma J."/>
        </authorList>
    </citation>
    <scope>NUCLEOTIDE SEQUENCE [LARGE SCALE GENOMIC DNA]</scope>
    <source>
        <strain evidence="3">CGMCC 1.12702</strain>
    </source>
</reference>
<name>A0ABW4TVG2_9SPHN</name>
<dbReference type="Gene3D" id="3.40.630.30">
    <property type="match status" value="1"/>
</dbReference>